<dbReference type="EMBL" id="JABEQB010000017">
    <property type="protein sequence ID" value="NNG66996.1"/>
    <property type="molecule type" value="Genomic_DNA"/>
</dbReference>
<proteinExistence type="predicted"/>
<keyword evidence="1" id="KW-0472">Membrane</keyword>
<evidence type="ECO:0008006" key="4">
    <source>
        <dbReference type="Google" id="ProtNLM"/>
    </source>
</evidence>
<feature type="transmembrane region" description="Helical" evidence="1">
    <location>
        <begin position="130"/>
        <end position="148"/>
    </location>
</feature>
<feature type="transmembrane region" description="Helical" evidence="1">
    <location>
        <begin position="48"/>
        <end position="66"/>
    </location>
</feature>
<dbReference type="AlphaFoldDB" id="A0A7Y2PL90"/>
<evidence type="ECO:0000313" key="2">
    <source>
        <dbReference type="EMBL" id="NNG66996.1"/>
    </source>
</evidence>
<feature type="transmembrane region" description="Helical" evidence="1">
    <location>
        <begin position="219"/>
        <end position="240"/>
    </location>
</feature>
<gene>
    <name evidence="2" type="ORF">HKI81_07105</name>
</gene>
<feature type="transmembrane region" description="Helical" evidence="1">
    <location>
        <begin position="285"/>
        <end position="309"/>
    </location>
</feature>
<comment type="caution">
    <text evidence="2">The sequence shown here is derived from an EMBL/GenBank/DDBJ whole genome shotgun (WGS) entry which is preliminary data.</text>
</comment>
<dbReference type="Proteomes" id="UP000529861">
    <property type="component" value="Unassembled WGS sequence"/>
</dbReference>
<feature type="transmembrane region" description="Helical" evidence="1">
    <location>
        <begin position="189"/>
        <end position="213"/>
    </location>
</feature>
<name>A0A7Y2PL90_9THEO</name>
<evidence type="ECO:0000313" key="3">
    <source>
        <dbReference type="Proteomes" id="UP000529861"/>
    </source>
</evidence>
<keyword evidence="1" id="KW-1133">Transmembrane helix</keyword>
<feature type="transmembrane region" description="Helical" evidence="1">
    <location>
        <begin position="160"/>
        <end position="177"/>
    </location>
</feature>
<feature type="transmembrane region" description="Helical" evidence="1">
    <location>
        <begin position="97"/>
        <end position="114"/>
    </location>
</feature>
<organism evidence="2 3">
    <name type="scientific">Caldanaerobacter subterraneus</name>
    <dbReference type="NCBI Taxonomy" id="911092"/>
    <lineage>
        <taxon>Bacteria</taxon>
        <taxon>Bacillati</taxon>
        <taxon>Bacillota</taxon>
        <taxon>Clostridia</taxon>
        <taxon>Thermoanaerobacterales</taxon>
        <taxon>Thermoanaerobacteraceae</taxon>
        <taxon>Caldanaerobacter</taxon>
    </lineage>
</organism>
<keyword evidence="1" id="KW-0812">Transmembrane</keyword>
<evidence type="ECO:0000256" key="1">
    <source>
        <dbReference type="SAM" id="Phobius"/>
    </source>
</evidence>
<feature type="transmembrane region" description="Helical" evidence="1">
    <location>
        <begin position="21"/>
        <end position="42"/>
    </location>
</feature>
<reference evidence="2 3" key="1">
    <citation type="submission" date="2020-04" db="EMBL/GenBank/DDBJ databases">
        <title>Draft genome sequence of Caldanaerobacter sunterraneus. strain 1523vc isolated from Griffin hot spring, Kamchatka, Russia.</title>
        <authorList>
            <person name="Toshchakov S.V."/>
            <person name="Podosokorskaya O.A."/>
            <person name="Kublanov I.V."/>
            <person name="Korzhenkov A."/>
            <person name="Patrushev M.V."/>
        </authorList>
    </citation>
    <scope>NUCLEOTIDE SEQUENCE [LARGE SCALE GENOMIC DNA]</scope>
    <source>
        <strain evidence="2 3">1523vc</strain>
    </source>
</reference>
<protein>
    <recommendedName>
        <fullName evidence="4">DUF4129 domain-containing protein</fullName>
    </recommendedName>
</protein>
<sequence length="441" mass="52691">MKRGKKLKWWKWWDREKFVKIFATILEGLLIFLVFTLLNGLIVQEKAVPFLAFFSLSFISGIVNALEYWDIKLYRSFNLAVGIFSGLLMSAKVSENYYQLVADFIVFLFLWYRGAKIKSTMVEDVMNIKIFYRNLMWLFFLNLFAYYLPPEEIAMIQKYTILYILLSIFLLLEVKALKYHGSEGRISLFEWIGFGLVLLATFAFSLPSVTHIIYEIYTVIGKVFVLLSTYLAYGMFWILSKIFSLIPFDREFFKKAMESFYKEGKNPENFLQEETPQDYTWLSNLLHMAAFLIALTVIVLLIILIIRVISRIEVEKRERDFVEEKEIDINLKDAPFVKKFREARNRILKAAEKIKFYRDNREKVRFYYKKLLIYLYQKKALERGNYSVKDVYEKVTASFENVREPMERVSRLYEKVRYGKYYPKREEVEEFIKEIGKVMKL</sequence>
<accession>A0A7Y2PL90</accession>